<dbReference type="Pfam" id="PF06170">
    <property type="entry name" value="DUF983"/>
    <property type="match status" value="1"/>
</dbReference>
<dbReference type="Proteomes" id="UP000305888">
    <property type="component" value="Chromosome"/>
</dbReference>
<dbReference type="KEGG" id="ppru:FDP22_02390"/>
<keyword evidence="1" id="KW-1133">Transmembrane helix</keyword>
<dbReference type="RefSeq" id="WP_138576540.1">
    <property type="nucleotide sequence ID" value="NZ_CP040818.1"/>
</dbReference>
<keyword evidence="1" id="KW-0812">Transmembrane</keyword>
<gene>
    <name evidence="2" type="ORF">FDP22_02390</name>
</gene>
<reference evidence="2 3" key="1">
    <citation type="submission" date="2019-06" db="EMBL/GenBank/DDBJ databases">
        <title>Genome sequence of Rhodobacteraceae bacterium D4M1.</title>
        <authorList>
            <person name="Cao J."/>
        </authorList>
    </citation>
    <scope>NUCLEOTIDE SEQUENCE [LARGE SCALE GENOMIC DNA]</scope>
    <source>
        <strain evidence="2 3">D4M1</strain>
    </source>
</reference>
<organism evidence="2 3">
    <name type="scientific">Paroceanicella profunda</name>
    <dbReference type="NCBI Taxonomy" id="2579971"/>
    <lineage>
        <taxon>Bacteria</taxon>
        <taxon>Pseudomonadati</taxon>
        <taxon>Pseudomonadota</taxon>
        <taxon>Alphaproteobacteria</taxon>
        <taxon>Rhodobacterales</taxon>
        <taxon>Paracoccaceae</taxon>
        <taxon>Paroceanicella</taxon>
    </lineage>
</organism>
<name>A0A5B8FG62_9RHOB</name>
<dbReference type="OrthoDB" id="9799456at2"/>
<dbReference type="EMBL" id="CP040818">
    <property type="protein sequence ID" value="QDL90737.1"/>
    <property type="molecule type" value="Genomic_DNA"/>
</dbReference>
<keyword evidence="1" id="KW-0472">Membrane</keyword>
<accession>A0A5B8FG62</accession>
<evidence type="ECO:0000313" key="2">
    <source>
        <dbReference type="EMBL" id="QDL90737.1"/>
    </source>
</evidence>
<proteinExistence type="predicted"/>
<evidence type="ECO:0000313" key="3">
    <source>
        <dbReference type="Proteomes" id="UP000305888"/>
    </source>
</evidence>
<dbReference type="AlphaFoldDB" id="A0A5B8FG62"/>
<feature type="transmembrane region" description="Helical" evidence="1">
    <location>
        <begin position="65"/>
        <end position="86"/>
    </location>
</feature>
<dbReference type="InterPro" id="IPR009325">
    <property type="entry name" value="DUF983"/>
</dbReference>
<sequence length="134" mass="14996">MRDDTSPTASMVDDRPLRPALARGWKRRCPACGGGTLFKGYLAVRRSCPVCAEELYHHRADDGPAWATIVIVGHLVAPVMLIVYSTFRPEPWLMAVGLSLGFLCITLYLLPRIKGMFVAFQWSRRMHGFDRSSG</sequence>
<feature type="transmembrane region" description="Helical" evidence="1">
    <location>
        <begin position="92"/>
        <end position="110"/>
    </location>
</feature>
<protein>
    <submittedName>
        <fullName evidence="2">DUF983 domain-containing protein</fullName>
    </submittedName>
</protein>
<keyword evidence="3" id="KW-1185">Reference proteome</keyword>
<evidence type="ECO:0000256" key="1">
    <source>
        <dbReference type="SAM" id="Phobius"/>
    </source>
</evidence>